<dbReference type="Pfam" id="PF25575">
    <property type="entry name" value="TPR_BSK1_C"/>
    <property type="match status" value="1"/>
</dbReference>
<dbReference type="PROSITE" id="PS50297">
    <property type="entry name" value="ANK_REP_REGION"/>
    <property type="match status" value="6"/>
</dbReference>
<dbReference type="PANTHER" id="PTHR46224">
    <property type="entry name" value="ANKYRIN REPEAT FAMILY PROTEIN"/>
    <property type="match status" value="1"/>
</dbReference>
<dbReference type="InterPro" id="IPR011990">
    <property type="entry name" value="TPR-like_helical_dom_sf"/>
</dbReference>
<accession>A0AAW2SA89</accession>
<dbReference type="EMBL" id="JACGWM010000002">
    <property type="protein sequence ID" value="KAL0389432.1"/>
    <property type="molecule type" value="Genomic_DNA"/>
</dbReference>
<feature type="domain" description="Serine/threonine-protein kinase BSK1-like TPR repeats" evidence="3">
    <location>
        <begin position="713"/>
        <end position="790"/>
    </location>
</feature>
<dbReference type="SUPFAM" id="SSF48403">
    <property type="entry name" value="Ankyrin repeat"/>
    <property type="match status" value="2"/>
</dbReference>
<proteinExistence type="predicted"/>
<dbReference type="PRINTS" id="PR01415">
    <property type="entry name" value="ANKYRIN"/>
</dbReference>
<dbReference type="InterPro" id="IPR051616">
    <property type="entry name" value="Cul2-RING_E3_ligase_SR"/>
</dbReference>
<dbReference type="SMART" id="SM00248">
    <property type="entry name" value="ANK"/>
    <property type="match status" value="13"/>
</dbReference>
<feature type="repeat" description="ANK" evidence="1">
    <location>
        <begin position="41"/>
        <end position="64"/>
    </location>
</feature>
<reference evidence="4" key="1">
    <citation type="submission" date="2020-06" db="EMBL/GenBank/DDBJ databases">
        <authorList>
            <person name="Li T."/>
            <person name="Hu X."/>
            <person name="Zhang T."/>
            <person name="Song X."/>
            <person name="Zhang H."/>
            <person name="Dai N."/>
            <person name="Sheng W."/>
            <person name="Hou X."/>
            <person name="Wei L."/>
        </authorList>
    </citation>
    <scope>NUCLEOTIDE SEQUENCE</scope>
    <source>
        <strain evidence="4">KEN8</strain>
        <tissue evidence="4">Leaf</tissue>
    </source>
</reference>
<feature type="repeat" description="ANK" evidence="1">
    <location>
        <begin position="559"/>
        <end position="591"/>
    </location>
</feature>
<feature type="repeat" description="TPR" evidence="2">
    <location>
        <begin position="786"/>
        <end position="819"/>
    </location>
</feature>
<dbReference type="SMART" id="SM00028">
    <property type="entry name" value="TPR"/>
    <property type="match status" value="6"/>
</dbReference>
<dbReference type="InterPro" id="IPR002110">
    <property type="entry name" value="Ankyrin_rpt"/>
</dbReference>
<evidence type="ECO:0000256" key="2">
    <source>
        <dbReference type="PROSITE-ProRule" id="PRU00339"/>
    </source>
</evidence>
<feature type="repeat" description="ANK" evidence="1">
    <location>
        <begin position="108"/>
        <end position="140"/>
    </location>
</feature>
<organism evidence="4">
    <name type="scientific">Sesamum calycinum</name>
    <dbReference type="NCBI Taxonomy" id="2727403"/>
    <lineage>
        <taxon>Eukaryota</taxon>
        <taxon>Viridiplantae</taxon>
        <taxon>Streptophyta</taxon>
        <taxon>Embryophyta</taxon>
        <taxon>Tracheophyta</taxon>
        <taxon>Spermatophyta</taxon>
        <taxon>Magnoliopsida</taxon>
        <taxon>eudicotyledons</taxon>
        <taxon>Gunneridae</taxon>
        <taxon>Pentapetalae</taxon>
        <taxon>asterids</taxon>
        <taxon>lamiids</taxon>
        <taxon>Lamiales</taxon>
        <taxon>Pedaliaceae</taxon>
        <taxon>Sesamum</taxon>
    </lineage>
</organism>
<dbReference type="AlphaFoldDB" id="A0AAW2SA89"/>
<dbReference type="InterPro" id="IPR036770">
    <property type="entry name" value="Ankyrin_rpt-contain_sf"/>
</dbReference>
<comment type="caution">
    <text evidence="4">The sequence shown here is derived from an EMBL/GenBank/DDBJ whole genome shotgun (WGS) entry which is preliminary data.</text>
</comment>
<feature type="repeat" description="ANK" evidence="1">
    <location>
        <begin position="527"/>
        <end position="559"/>
    </location>
</feature>
<protein>
    <submittedName>
        <fullName evidence="4">Ankyrin repeat domain-containing protein 53</fullName>
    </submittedName>
</protein>
<keyword evidence="1" id="KW-0040">ANK repeat</keyword>
<dbReference type="SUPFAM" id="SSF48452">
    <property type="entry name" value="TPR-like"/>
    <property type="match status" value="1"/>
</dbReference>
<sequence length="841" mass="92289">MADVLILKAAASGDLKLLQQVAASLDREEFHGKCEVCKDCEGRTALHYAAQKGNIQICKFLIEKVKVDIDIKTERGDSSLLLATASERFNTAKYLIIRGADIRKSDSKGMTSLHYAAERGNKELMQLLLLKGADIEAKSVYGTPLQCAASSGSLESVRFLLVMPNSVSQLSFSPLMWALSCHSSECLELLLKAGADPNLSSFGKSPLAYAATEGEAELLRSLLGAGANPNSISTACLRPIEYAASKGNCAIVRILFPVTRSIPDYPDWSIHGITKYFHSEQAKIKREESRNAYSKLVKQRGKDAANGKEYWDAIKWYSEAIYLDSSDARLLSNRSLCWAKLNEAAFALSDAEACVRLRPDWPKAHYREGVAWRLLKNYLMASTAFSEAFRLDPRNKEIEDAFRDACKSWLDELAASALGPWLGLLDAAAAGDLERLKHLEGKCQNADVFRNICELVKDKEGQTALHCAATAGKTQICKYLVEKLKVEMNPKTGEGDTPLLLAVMVEQLPTANYLIKQGADVKASDFKGMTALHYAAERGHKKLMQLLISQGADVEADSDHGTPLQRAASHGEKEAVRILLDHKSNPNFASPLLMTPVMLSIVARSFECLDTLLKAGADPNLVSCGITPLAFTASASESEIDYMKFLLKAGADPNVVGTAGMTPLECAALAGNVEAVMILLPVTSRIPSIPDWSFHGIMSHINSEEAKEQREFKEKENFLLAKQRGGDAFKKNDYLSAMVCYTEAICLCPGDATMLSNRSLCWARLNEGKRALSDAQACVHLRPDWPKAHYREGVAWRLLGKYSMASEAFSHALRLDPENKEIQKALKEAVKADNIKAFHGL</sequence>
<dbReference type="PROSITE" id="PS50005">
    <property type="entry name" value="TPR"/>
    <property type="match status" value="2"/>
</dbReference>
<feature type="repeat" description="ANK" evidence="1">
    <location>
        <begin position="202"/>
        <end position="234"/>
    </location>
</feature>
<reference evidence="4" key="2">
    <citation type="journal article" date="2024" name="Plant">
        <title>Genomic evolution and insights into agronomic trait innovations of Sesamum species.</title>
        <authorList>
            <person name="Miao H."/>
            <person name="Wang L."/>
            <person name="Qu L."/>
            <person name="Liu H."/>
            <person name="Sun Y."/>
            <person name="Le M."/>
            <person name="Wang Q."/>
            <person name="Wei S."/>
            <person name="Zheng Y."/>
            <person name="Lin W."/>
            <person name="Duan Y."/>
            <person name="Cao H."/>
            <person name="Xiong S."/>
            <person name="Wang X."/>
            <person name="Wei L."/>
            <person name="Li C."/>
            <person name="Ma Q."/>
            <person name="Ju M."/>
            <person name="Zhao R."/>
            <person name="Li G."/>
            <person name="Mu C."/>
            <person name="Tian Q."/>
            <person name="Mei H."/>
            <person name="Zhang T."/>
            <person name="Gao T."/>
            <person name="Zhang H."/>
        </authorList>
    </citation>
    <scope>NUCLEOTIDE SEQUENCE</scope>
    <source>
        <strain evidence="4">KEN8</strain>
    </source>
</reference>
<dbReference type="Gene3D" id="1.25.40.10">
    <property type="entry name" value="Tetratricopeptide repeat domain"/>
    <property type="match status" value="2"/>
</dbReference>
<feature type="repeat" description="TPR" evidence="2">
    <location>
        <begin position="362"/>
        <end position="395"/>
    </location>
</feature>
<evidence type="ECO:0000256" key="1">
    <source>
        <dbReference type="PROSITE-ProRule" id="PRU00023"/>
    </source>
</evidence>
<dbReference type="PANTHER" id="PTHR46224:SF67">
    <property type="entry name" value="HSP70-HSP90 ORGANIZING PROTEIN 3-LIKE"/>
    <property type="match status" value="1"/>
</dbReference>
<feature type="repeat" description="ANK" evidence="1">
    <location>
        <begin position="460"/>
        <end position="483"/>
    </location>
</feature>
<dbReference type="Pfam" id="PF12796">
    <property type="entry name" value="Ank_2"/>
    <property type="match status" value="5"/>
</dbReference>
<keyword evidence="2" id="KW-0802">TPR repeat</keyword>
<dbReference type="PROSITE" id="PS50088">
    <property type="entry name" value="ANK_REPEAT"/>
    <property type="match status" value="9"/>
</dbReference>
<dbReference type="InterPro" id="IPR058209">
    <property type="entry name" value="TPR_BSK1_C"/>
</dbReference>
<feature type="repeat" description="ANK" evidence="1">
    <location>
        <begin position="494"/>
        <end position="526"/>
    </location>
</feature>
<dbReference type="InterPro" id="IPR019734">
    <property type="entry name" value="TPR_rpt"/>
</dbReference>
<dbReference type="Gene3D" id="1.25.40.20">
    <property type="entry name" value="Ankyrin repeat-containing domain"/>
    <property type="match status" value="4"/>
</dbReference>
<evidence type="ECO:0000313" key="4">
    <source>
        <dbReference type="EMBL" id="KAL0389432.1"/>
    </source>
</evidence>
<gene>
    <name evidence="4" type="ORF">Scaly_0300300</name>
</gene>
<evidence type="ECO:0000259" key="3">
    <source>
        <dbReference type="Pfam" id="PF25575"/>
    </source>
</evidence>
<feature type="repeat" description="ANK" evidence="1">
    <location>
        <begin position="624"/>
        <end position="658"/>
    </location>
</feature>
<name>A0AAW2SA89_9LAMI</name>
<feature type="repeat" description="ANK" evidence="1">
    <location>
        <begin position="75"/>
        <end position="107"/>
    </location>
</feature>